<dbReference type="Pfam" id="PF14428">
    <property type="entry name" value="DddA-like"/>
    <property type="match status" value="1"/>
</dbReference>
<feature type="compositionally biased region" description="Pro residues" evidence="1">
    <location>
        <begin position="95"/>
        <end position="125"/>
    </location>
</feature>
<proteinExistence type="predicted"/>
<feature type="region of interest" description="Disordered" evidence="1">
    <location>
        <begin position="136"/>
        <end position="155"/>
    </location>
</feature>
<dbReference type="Proteomes" id="UP001596220">
    <property type="component" value="Unassembled WGS sequence"/>
</dbReference>
<feature type="region of interest" description="Disordered" evidence="1">
    <location>
        <begin position="89"/>
        <end position="126"/>
    </location>
</feature>
<comment type="caution">
    <text evidence="2">The sequence shown here is derived from an EMBL/GenBank/DDBJ whole genome shotgun (WGS) entry which is preliminary data.</text>
</comment>
<accession>A0ABW1NWX4</accession>
<dbReference type="InterPro" id="IPR032724">
    <property type="entry name" value="SCP1.201-like"/>
</dbReference>
<name>A0ABW1NWX4_9PSEU</name>
<dbReference type="RefSeq" id="WP_380631882.1">
    <property type="nucleotide sequence ID" value="NZ_JBHSQO010000001.1"/>
</dbReference>
<gene>
    <name evidence="2" type="ORF">ACFP3R_01240</name>
</gene>
<evidence type="ECO:0000313" key="3">
    <source>
        <dbReference type="Proteomes" id="UP001596220"/>
    </source>
</evidence>
<sequence length="262" mass="28229">MALTREVAAQVRAACAKGEQARTALEQAEDLAQEAHDMLARAWEGARRFEADGARVLSALAGVADACKGHYWPLLNEAVKAARGYANHLATGIPDPTPTPQRPAPPPTQPPPTDESEPNDPPAIPPERIEQLRRELPPPVVSNTGQKTHGWWIGPDGQAQKVVSERDERSALVQQQLAKKGLHRRITRAGDVEIKVAADMAENGIKNATVVINYVPCKGPLGCDTLVPVLLPEGATLTVHGITEAGVRTRTRYTGGAQPWWT</sequence>
<organism evidence="2 3">
    <name type="scientific">Saccharothrix lopnurensis</name>
    <dbReference type="NCBI Taxonomy" id="1670621"/>
    <lineage>
        <taxon>Bacteria</taxon>
        <taxon>Bacillati</taxon>
        <taxon>Actinomycetota</taxon>
        <taxon>Actinomycetes</taxon>
        <taxon>Pseudonocardiales</taxon>
        <taxon>Pseudonocardiaceae</taxon>
        <taxon>Saccharothrix</taxon>
    </lineage>
</organism>
<keyword evidence="3" id="KW-1185">Reference proteome</keyword>
<evidence type="ECO:0000256" key="1">
    <source>
        <dbReference type="SAM" id="MobiDB-lite"/>
    </source>
</evidence>
<protein>
    <submittedName>
        <fullName evidence="2">DddA-like double-stranded DNA deaminase toxin</fullName>
    </submittedName>
</protein>
<reference evidence="3" key="1">
    <citation type="journal article" date="2019" name="Int. J. Syst. Evol. Microbiol.">
        <title>The Global Catalogue of Microorganisms (GCM) 10K type strain sequencing project: providing services to taxonomists for standard genome sequencing and annotation.</title>
        <authorList>
            <consortium name="The Broad Institute Genomics Platform"/>
            <consortium name="The Broad Institute Genome Sequencing Center for Infectious Disease"/>
            <person name="Wu L."/>
            <person name="Ma J."/>
        </authorList>
    </citation>
    <scope>NUCLEOTIDE SEQUENCE [LARGE SCALE GENOMIC DNA]</scope>
    <source>
        <strain evidence="3">CGMCC 4.7246</strain>
    </source>
</reference>
<dbReference type="EMBL" id="JBHSQO010000001">
    <property type="protein sequence ID" value="MFC6087889.1"/>
    <property type="molecule type" value="Genomic_DNA"/>
</dbReference>
<evidence type="ECO:0000313" key="2">
    <source>
        <dbReference type="EMBL" id="MFC6087889.1"/>
    </source>
</evidence>